<feature type="compositionally biased region" description="Basic and acidic residues" evidence="1">
    <location>
        <begin position="156"/>
        <end position="169"/>
    </location>
</feature>
<sequence length="190" mass="21477">MSVKPTVAVLFVTPDSVYKSIPGCDCYDAEREARTYSGGMPIVAHPPCRLWGRMKHLSTAPIEEKELAIWAVHMVREHGGVLEHPQASSLWPHMDLPRGGQSPDAWGGFTLDVDQYWWGHRAQKRTWLYICGMQRGELPTTPFRLGRATHGISNNRKKDGRPEITHSERSATPPAFAAWLVEVARRTRRP</sequence>
<name>A0A0F9C8I5_9ZZZZ</name>
<dbReference type="AlphaFoldDB" id="A0A0F9C8I5"/>
<gene>
    <name evidence="2" type="ORF">LCGC14_2353050</name>
</gene>
<evidence type="ECO:0000256" key="1">
    <source>
        <dbReference type="SAM" id="MobiDB-lite"/>
    </source>
</evidence>
<comment type="caution">
    <text evidence="2">The sequence shown here is derived from an EMBL/GenBank/DDBJ whole genome shotgun (WGS) entry which is preliminary data.</text>
</comment>
<reference evidence="2" key="1">
    <citation type="journal article" date="2015" name="Nature">
        <title>Complex archaea that bridge the gap between prokaryotes and eukaryotes.</title>
        <authorList>
            <person name="Spang A."/>
            <person name="Saw J.H."/>
            <person name="Jorgensen S.L."/>
            <person name="Zaremba-Niedzwiedzka K."/>
            <person name="Martijn J."/>
            <person name="Lind A.E."/>
            <person name="van Eijk R."/>
            <person name="Schleper C."/>
            <person name="Guy L."/>
            <person name="Ettema T.J."/>
        </authorList>
    </citation>
    <scope>NUCLEOTIDE SEQUENCE</scope>
</reference>
<proteinExistence type="predicted"/>
<organism evidence="2">
    <name type="scientific">marine sediment metagenome</name>
    <dbReference type="NCBI Taxonomy" id="412755"/>
    <lineage>
        <taxon>unclassified sequences</taxon>
        <taxon>metagenomes</taxon>
        <taxon>ecological metagenomes</taxon>
    </lineage>
</organism>
<evidence type="ECO:0000313" key="2">
    <source>
        <dbReference type="EMBL" id="KKL45693.1"/>
    </source>
</evidence>
<dbReference type="EMBL" id="LAZR01034296">
    <property type="protein sequence ID" value="KKL45693.1"/>
    <property type="molecule type" value="Genomic_DNA"/>
</dbReference>
<protein>
    <submittedName>
        <fullName evidence="2">Uncharacterized protein</fullName>
    </submittedName>
</protein>
<feature type="region of interest" description="Disordered" evidence="1">
    <location>
        <begin position="142"/>
        <end position="170"/>
    </location>
</feature>
<accession>A0A0F9C8I5</accession>